<evidence type="ECO:0000256" key="12">
    <source>
        <dbReference type="SAM" id="Phobius"/>
    </source>
</evidence>
<dbReference type="GO" id="GO:0045202">
    <property type="term" value="C:synapse"/>
    <property type="evidence" value="ECO:0007669"/>
    <property type="project" value="GOC"/>
</dbReference>
<feature type="non-terminal residue" evidence="15">
    <location>
        <position position="1"/>
    </location>
</feature>
<dbReference type="PANTHER" id="PTHR24248">
    <property type="entry name" value="ADRENERGIC RECEPTOR-RELATED G-PROTEIN COUPLED RECEPTOR"/>
    <property type="match status" value="1"/>
</dbReference>
<evidence type="ECO:0000256" key="7">
    <source>
        <dbReference type="ARBA" id="ARBA00023136"/>
    </source>
</evidence>
<keyword evidence="7 12" id="KW-0472">Membrane</keyword>
<evidence type="ECO:0000259" key="13">
    <source>
        <dbReference type="PROSITE" id="PS50262"/>
    </source>
</evidence>
<feature type="compositionally biased region" description="Basic and acidic residues" evidence="11">
    <location>
        <begin position="1"/>
        <end position="21"/>
    </location>
</feature>
<keyword evidence="4 10" id="KW-0812">Transmembrane</keyword>
<dbReference type="AlphaFoldDB" id="A0A6J1RMZ5"/>
<dbReference type="GeneID" id="112468825"/>
<evidence type="ECO:0000313" key="15">
    <source>
        <dbReference type="RefSeq" id="XP_024893956.1"/>
    </source>
</evidence>
<dbReference type="GO" id="GO:0071880">
    <property type="term" value="P:adenylate cyclase-activating adrenergic receptor signaling pathway"/>
    <property type="evidence" value="ECO:0007669"/>
    <property type="project" value="TreeGrafter"/>
</dbReference>
<evidence type="ECO:0000256" key="11">
    <source>
        <dbReference type="SAM" id="MobiDB-lite"/>
    </source>
</evidence>
<keyword evidence="5 12" id="KW-1133">Transmembrane helix</keyword>
<keyword evidence="3" id="KW-1003">Cell membrane</keyword>
<feature type="transmembrane region" description="Helical" evidence="12">
    <location>
        <begin position="61"/>
        <end position="84"/>
    </location>
</feature>
<organism evidence="14 15">
    <name type="scientific">Temnothorax curvispinosus</name>
    <dbReference type="NCBI Taxonomy" id="300111"/>
    <lineage>
        <taxon>Eukaryota</taxon>
        <taxon>Metazoa</taxon>
        <taxon>Ecdysozoa</taxon>
        <taxon>Arthropoda</taxon>
        <taxon>Hexapoda</taxon>
        <taxon>Insecta</taxon>
        <taxon>Pterygota</taxon>
        <taxon>Neoptera</taxon>
        <taxon>Endopterygota</taxon>
        <taxon>Hymenoptera</taxon>
        <taxon>Apocrita</taxon>
        <taxon>Aculeata</taxon>
        <taxon>Formicoidea</taxon>
        <taxon>Formicidae</taxon>
        <taxon>Myrmicinae</taxon>
        <taxon>Temnothorax</taxon>
    </lineage>
</organism>
<dbReference type="Proteomes" id="UP000504618">
    <property type="component" value="Unplaced"/>
</dbReference>
<evidence type="ECO:0000256" key="6">
    <source>
        <dbReference type="ARBA" id="ARBA00023040"/>
    </source>
</evidence>
<dbReference type="SUPFAM" id="SSF81321">
    <property type="entry name" value="Family A G protein-coupled receptor-like"/>
    <property type="match status" value="1"/>
</dbReference>
<dbReference type="GO" id="GO:0043410">
    <property type="term" value="P:positive regulation of MAPK cascade"/>
    <property type="evidence" value="ECO:0007669"/>
    <property type="project" value="TreeGrafter"/>
</dbReference>
<accession>A0A6J1RMZ5</accession>
<keyword evidence="9 10" id="KW-0807">Transducer</keyword>
<dbReference type="PROSITE" id="PS50262">
    <property type="entry name" value="G_PROTEIN_RECEP_F1_2"/>
    <property type="match status" value="1"/>
</dbReference>
<evidence type="ECO:0000256" key="10">
    <source>
        <dbReference type="RuleBase" id="RU000688"/>
    </source>
</evidence>
<evidence type="ECO:0000256" key="2">
    <source>
        <dbReference type="ARBA" id="ARBA00010663"/>
    </source>
</evidence>
<keyword evidence="14" id="KW-1185">Reference proteome</keyword>
<comment type="similarity">
    <text evidence="2 10">Belongs to the G-protein coupled receptor 1 family.</text>
</comment>
<feature type="transmembrane region" description="Helical" evidence="12">
    <location>
        <begin position="96"/>
        <end position="122"/>
    </location>
</feature>
<evidence type="ECO:0000256" key="5">
    <source>
        <dbReference type="ARBA" id="ARBA00022989"/>
    </source>
</evidence>
<gene>
    <name evidence="15" type="primary">LOC112468825</name>
</gene>
<feature type="transmembrane region" description="Helical" evidence="12">
    <location>
        <begin position="134"/>
        <end position="153"/>
    </location>
</feature>
<dbReference type="PRINTS" id="PR00237">
    <property type="entry name" value="GPCRRHODOPSN"/>
</dbReference>
<feature type="domain" description="G-protein coupled receptors family 1 profile" evidence="13">
    <location>
        <begin position="76"/>
        <end position="231"/>
    </location>
</feature>
<feature type="region of interest" description="Disordered" evidence="11">
    <location>
        <begin position="1"/>
        <end position="23"/>
    </location>
</feature>
<dbReference type="InterPro" id="IPR000276">
    <property type="entry name" value="GPCR_Rhodpsn"/>
</dbReference>
<dbReference type="PANTHER" id="PTHR24248:SF204">
    <property type="entry name" value="HISTAMINE H1 RECEPTOR"/>
    <property type="match status" value="1"/>
</dbReference>
<evidence type="ECO:0000256" key="8">
    <source>
        <dbReference type="ARBA" id="ARBA00023170"/>
    </source>
</evidence>
<evidence type="ECO:0000256" key="9">
    <source>
        <dbReference type="ARBA" id="ARBA00023224"/>
    </source>
</evidence>
<name>A0A6J1RMZ5_9HYME</name>
<dbReference type="Pfam" id="PF00001">
    <property type="entry name" value="7tm_1"/>
    <property type="match status" value="1"/>
</dbReference>
<dbReference type="PROSITE" id="PS00237">
    <property type="entry name" value="G_PROTEIN_RECEP_F1_1"/>
    <property type="match status" value="1"/>
</dbReference>
<proteinExistence type="inferred from homology"/>
<evidence type="ECO:0000256" key="3">
    <source>
        <dbReference type="ARBA" id="ARBA00022475"/>
    </source>
</evidence>
<dbReference type="OrthoDB" id="10071887at2759"/>
<keyword evidence="8 10" id="KW-0675">Receptor</keyword>
<comment type="subcellular location">
    <subcellularLocation>
        <location evidence="1">Cell membrane</location>
        <topology evidence="1">Multi-pass membrane protein</topology>
    </subcellularLocation>
</comment>
<dbReference type="GO" id="GO:0005886">
    <property type="term" value="C:plasma membrane"/>
    <property type="evidence" value="ECO:0007669"/>
    <property type="project" value="UniProtKB-SubCell"/>
</dbReference>
<dbReference type="InterPro" id="IPR000995">
    <property type="entry name" value="Musac_Ach_rcpt"/>
</dbReference>
<evidence type="ECO:0000256" key="1">
    <source>
        <dbReference type="ARBA" id="ARBA00004651"/>
    </source>
</evidence>
<sequence length="231" mass="26480">EREKETKRERKRERERTRDNSSDMNVTLTVELPGNDSYNVSTNGLDCDRQPIPYTGWEGTLIVVIATFLCLITAIGNMICLLAIMIDKKLQKFSNYFVFSLAIADFAVGLISMPVFTLYKVLGYWPLGPRVCDTWLSLDYLLSNASVLNILIISMDRYVSVTRPFAYQANRTTTKAAIMIGEYLIIGEVREFSENFVETRETLTFVEIVSLKILFFICDLKLLQFSLTKFK</sequence>
<dbReference type="GO" id="GO:0016907">
    <property type="term" value="F:G protein-coupled acetylcholine receptor activity"/>
    <property type="evidence" value="ECO:0007669"/>
    <property type="project" value="InterPro"/>
</dbReference>
<evidence type="ECO:0000313" key="14">
    <source>
        <dbReference type="Proteomes" id="UP000504618"/>
    </source>
</evidence>
<dbReference type="PRINTS" id="PR00243">
    <property type="entry name" value="MUSCARINICR"/>
</dbReference>
<dbReference type="Gene3D" id="1.20.1070.10">
    <property type="entry name" value="Rhodopsin 7-helix transmembrane proteins"/>
    <property type="match status" value="1"/>
</dbReference>
<keyword evidence="6 10" id="KW-0297">G-protein coupled receptor</keyword>
<dbReference type="InterPro" id="IPR017452">
    <property type="entry name" value="GPCR_Rhodpsn_7TM"/>
</dbReference>
<reference evidence="15" key="1">
    <citation type="submission" date="2025-08" db="UniProtKB">
        <authorList>
            <consortium name="RefSeq"/>
        </authorList>
    </citation>
    <scope>IDENTIFICATION</scope>
    <source>
        <tissue evidence="15">Whole body</tissue>
    </source>
</reference>
<evidence type="ECO:0000256" key="4">
    <source>
        <dbReference type="ARBA" id="ARBA00022692"/>
    </source>
</evidence>
<protein>
    <submittedName>
        <fullName evidence="15">Muscarinic acetylcholine receptor M2-like</fullName>
    </submittedName>
</protein>
<dbReference type="RefSeq" id="XP_024893956.1">
    <property type="nucleotide sequence ID" value="XM_025038188.1"/>
</dbReference>